<accession>A0A0R3X028</accession>
<dbReference type="OrthoDB" id="37886at2759"/>
<dbReference type="AlphaFoldDB" id="A0A0R3X028"/>
<protein>
    <submittedName>
        <fullName evidence="8">Annexin</fullName>
    </submittedName>
</protein>
<name>A0A0R3X028_HYDTA</name>
<dbReference type="PANTHER" id="PTHR10502:SF102">
    <property type="entry name" value="ANNEXIN B11"/>
    <property type="match status" value="1"/>
</dbReference>
<dbReference type="InterPro" id="IPR037104">
    <property type="entry name" value="Annexin_sf"/>
</dbReference>
<evidence type="ECO:0000313" key="7">
    <source>
        <dbReference type="Proteomes" id="UP000274429"/>
    </source>
</evidence>
<dbReference type="SUPFAM" id="SSF47874">
    <property type="entry name" value="Annexin"/>
    <property type="match status" value="1"/>
</dbReference>
<evidence type="ECO:0000256" key="3">
    <source>
        <dbReference type="ARBA" id="ARBA00022837"/>
    </source>
</evidence>
<comment type="similarity">
    <text evidence="1">Belongs to the annexin family.</text>
</comment>
<dbReference type="PANTHER" id="PTHR10502">
    <property type="entry name" value="ANNEXIN"/>
    <property type="match status" value="1"/>
</dbReference>
<dbReference type="Gene3D" id="1.10.220.10">
    <property type="entry name" value="Annexin"/>
    <property type="match status" value="4"/>
</dbReference>
<dbReference type="PROSITE" id="PS51897">
    <property type="entry name" value="ANNEXIN_2"/>
    <property type="match status" value="4"/>
</dbReference>
<evidence type="ECO:0000256" key="4">
    <source>
        <dbReference type="ARBA" id="ARBA00023216"/>
    </source>
</evidence>
<dbReference type="GO" id="GO:0005886">
    <property type="term" value="C:plasma membrane"/>
    <property type="evidence" value="ECO:0007669"/>
    <property type="project" value="TreeGrafter"/>
</dbReference>
<reference evidence="8" key="1">
    <citation type="submission" date="2017-02" db="UniProtKB">
        <authorList>
            <consortium name="WormBaseParasite"/>
        </authorList>
    </citation>
    <scope>IDENTIFICATION</scope>
</reference>
<reference evidence="6 7" key="2">
    <citation type="submission" date="2018-11" db="EMBL/GenBank/DDBJ databases">
        <authorList>
            <consortium name="Pathogen Informatics"/>
        </authorList>
    </citation>
    <scope>NUCLEOTIDE SEQUENCE [LARGE SCALE GENOMIC DNA]</scope>
</reference>
<dbReference type="InterPro" id="IPR018502">
    <property type="entry name" value="Annexin_repeat"/>
</dbReference>
<dbReference type="Pfam" id="PF00191">
    <property type="entry name" value="Annexin"/>
    <property type="match status" value="4"/>
</dbReference>
<gene>
    <name evidence="6" type="ORF">TTAC_LOCUS6434</name>
</gene>
<dbReference type="GO" id="GO:0005509">
    <property type="term" value="F:calcium ion binding"/>
    <property type="evidence" value="ECO:0007669"/>
    <property type="project" value="InterPro"/>
</dbReference>
<dbReference type="FunFam" id="1.10.220.10:FF:000002">
    <property type="entry name" value="Annexin"/>
    <property type="match status" value="1"/>
</dbReference>
<evidence type="ECO:0000313" key="6">
    <source>
        <dbReference type="EMBL" id="VDM30644.1"/>
    </source>
</evidence>
<dbReference type="STRING" id="6205.A0A0R3X028"/>
<evidence type="ECO:0000256" key="1">
    <source>
        <dbReference type="ARBA" id="ARBA00007831"/>
    </source>
</evidence>
<organism evidence="8">
    <name type="scientific">Hydatigena taeniaeformis</name>
    <name type="common">Feline tapeworm</name>
    <name type="synonym">Taenia taeniaeformis</name>
    <dbReference type="NCBI Taxonomy" id="6205"/>
    <lineage>
        <taxon>Eukaryota</taxon>
        <taxon>Metazoa</taxon>
        <taxon>Spiralia</taxon>
        <taxon>Lophotrochozoa</taxon>
        <taxon>Platyhelminthes</taxon>
        <taxon>Cestoda</taxon>
        <taxon>Eucestoda</taxon>
        <taxon>Cyclophyllidea</taxon>
        <taxon>Taeniidae</taxon>
        <taxon>Hydatigera</taxon>
    </lineage>
</organism>
<evidence type="ECO:0000256" key="5">
    <source>
        <dbReference type="ARBA" id="ARBA00023302"/>
    </source>
</evidence>
<dbReference type="SMART" id="SM00335">
    <property type="entry name" value="ANX"/>
    <property type="match status" value="4"/>
</dbReference>
<evidence type="ECO:0000256" key="2">
    <source>
        <dbReference type="ARBA" id="ARBA00022737"/>
    </source>
</evidence>
<proteinExistence type="inferred from homology"/>
<dbReference type="Proteomes" id="UP000274429">
    <property type="component" value="Unassembled WGS sequence"/>
</dbReference>
<keyword evidence="4" id="KW-0041">Annexin</keyword>
<keyword evidence="7" id="KW-1185">Reference proteome</keyword>
<dbReference type="PRINTS" id="PR00196">
    <property type="entry name" value="ANNEXIN"/>
</dbReference>
<dbReference type="GO" id="GO:0005737">
    <property type="term" value="C:cytoplasm"/>
    <property type="evidence" value="ECO:0007669"/>
    <property type="project" value="TreeGrafter"/>
</dbReference>
<sequence>MLRGGTVQPASFMNPRADAQAVAEAFTGQGYNKEALLDIFANRSTFQRSLILNAYKAGFGESLKAKVKTEINGDFKTCLLSSFDDQSHADARALYKALSSRNIHNNILMEVICTSTNQEIRDIKLAYQEILQEENKDQKQKGLESDLKSSTSGNFQRLLIALIQGMRSDSFDPQIAAMDAKILYDAGEGRMGTDDSTFIRIFATRSWESLRKTDEVYAESFGHGLFEAVEKETRGHFRRGLQLILEAATNRIKCFAKILYESPKTPETRDDTLFRMVVGHSESDLALIRHYYNANYPQPLGEMIKTETGGDCRLFLLAILRESAN</sequence>
<dbReference type="InterPro" id="IPR001464">
    <property type="entry name" value="Annexin"/>
</dbReference>
<dbReference type="GO" id="GO:0001786">
    <property type="term" value="F:phosphatidylserine binding"/>
    <property type="evidence" value="ECO:0007669"/>
    <property type="project" value="TreeGrafter"/>
</dbReference>
<dbReference type="WBParaSite" id="TTAC_0000644901-mRNA-1">
    <property type="protein sequence ID" value="TTAC_0000644901-mRNA-1"/>
    <property type="gene ID" value="TTAC_0000644901"/>
</dbReference>
<keyword evidence="3" id="KW-0106">Calcium</keyword>
<dbReference type="GO" id="GO:0005544">
    <property type="term" value="F:calcium-dependent phospholipid binding"/>
    <property type="evidence" value="ECO:0007669"/>
    <property type="project" value="UniProtKB-KW"/>
</dbReference>
<evidence type="ECO:0000313" key="8">
    <source>
        <dbReference type="WBParaSite" id="TTAC_0000644901-mRNA-1"/>
    </source>
</evidence>
<dbReference type="EMBL" id="UYWX01020303">
    <property type="protein sequence ID" value="VDM30644.1"/>
    <property type="molecule type" value="Genomic_DNA"/>
</dbReference>
<keyword evidence="2" id="KW-0677">Repeat</keyword>
<keyword evidence="5" id="KW-0111">Calcium/phospholipid-binding</keyword>